<dbReference type="OrthoDB" id="62853at2759"/>
<evidence type="ECO:0000313" key="4">
    <source>
        <dbReference type="Proteomes" id="UP000243723"/>
    </source>
</evidence>
<evidence type="ECO:0000256" key="1">
    <source>
        <dbReference type="SAM" id="MobiDB-lite"/>
    </source>
</evidence>
<dbReference type="Gene3D" id="2.30.30.140">
    <property type="match status" value="1"/>
</dbReference>
<dbReference type="AlphaFoldDB" id="A0A2P8AJ43"/>
<feature type="region of interest" description="Disordered" evidence="1">
    <location>
        <begin position="158"/>
        <end position="177"/>
    </location>
</feature>
<reference evidence="3 4" key="1">
    <citation type="submission" date="2017-05" db="EMBL/GenBank/DDBJ databases">
        <title>Draft genome sequence of Elsinoe australis.</title>
        <authorList>
            <person name="Cheng Q."/>
        </authorList>
    </citation>
    <scope>NUCLEOTIDE SEQUENCE [LARGE SCALE GENOMIC DNA]</scope>
    <source>
        <strain evidence="3 4">NL1</strain>
    </source>
</reference>
<dbReference type="PROSITE" id="PS50812">
    <property type="entry name" value="PWWP"/>
    <property type="match status" value="1"/>
</dbReference>
<feature type="compositionally biased region" description="Basic and acidic residues" evidence="1">
    <location>
        <begin position="327"/>
        <end position="337"/>
    </location>
</feature>
<feature type="compositionally biased region" description="Basic and acidic residues" evidence="1">
    <location>
        <begin position="526"/>
        <end position="552"/>
    </location>
</feature>
<feature type="region of interest" description="Disordered" evidence="1">
    <location>
        <begin position="446"/>
        <end position="561"/>
    </location>
</feature>
<name>A0A2P8AJ43_9PEZI</name>
<feature type="compositionally biased region" description="Basic and acidic residues" evidence="1">
    <location>
        <begin position="255"/>
        <end position="290"/>
    </location>
</feature>
<dbReference type="STRING" id="40998.A0A2P8AJ43"/>
<keyword evidence="4" id="KW-1185">Reference proteome</keyword>
<evidence type="ECO:0000313" key="3">
    <source>
        <dbReference type="EMBL" id="PSK60490.1"/>
    </source>
</evidence>
<dbReference type="SUPFAM" id="SSF63748">
    <property type="entry name" value="Tudor/PWWP/MBT"/>
    <property type="match status" value="1"/>
</dbReference>
<feature type="compositionally biased region" description="Low complexity" evidence="1">
    <location>
        <begin position="1"/>
        <end position="26"/>
    </location>
</feature>
<dbReference type="Proteomes" id="UP000243723">
    <property type="component" value="Unassembled WGS sequence"/>
</dbReference>
<protein>
    <recommendedName>
        <fullName evidence="2">PWWP domain-containing protein</fullName>
    </recommendedName>
</protein>
<proteinExistence type="predicted"/>
<feature type="region of interest" description="Disordered" evidence="1">
    <location>
        <begin position="1"/>
        <end position="115"/>
    </location>
</feature>
<gene>
    <name evidence="3" type="ORF">B9Z65_640</name>
</gene>
<feature type="compositionally biased region" description="Basic and acidic residues" evidence="1">
    <location>
        <begin position="469"/>
        <end position="497"/>
    </location>
</feature>
<dbReference type="EMBL" id="NHZQ01000003">
    <property type="protein sequence ID" value="PSK60490.1"/>
    <property type="molecule type" value="Genomic_DNA"/>
</dbReference>
<sequence length="561" mass="61029">MADVSSAPAVPAEETAPAAPATTEPTESTKEITEDAPAATTTAETNGEPKLTADDVDKAGPQATTEINPPEGEGKAEADVASAATAADSTSASGKSSKRKSSAGVPEHKTKKLNKKKSMVNLNLDLEAGDMVWARLKGHPPWPAVVCDEQMLPESLLGSRPVSTKRPDGSYREDFLDGGKNAKDRTYPVMFFATNEFAWMVNTALTRLEASEIDLSSEKKMQPALKEAHKIASEGHDLDHFKSVLRQHEDEIKEYEQQEREAAERKAAEAAEKAEKKAAEKERRKSKVADDDAMDVDMEKPSKKRKKEAESEGEGPKAKKTPKVKLSTKEPKPESAKKSKAKKKADKVEEDLPEDVRLERREKAIFYLRHRLQKGFLSSDAPPKDDDMPAMADFFDQLEQHKDLEAAIIRNTKIHKVLKNILRLDTVPRDDEFNFKKRSQDMLDHWGGALSAPTDGKAEAKPATNGAAKSEEPAKAEESGAKEETKEETKDEVKEPAEAPVEATNPGNDAGDEADVSMVDSSVVEPKAEKPEEAKGGAEKTVTDGGETKTDAEVTGQPVAS</sequence>
<dbReference type="SMART" id="SM00293">
    <property type="entry name" value="PWWP"/>
    <property type="match status" value="1"/>
</dbReference>
<dbReference type="InterPro" id="IPR000313">
    <property type="entry name" value="PWWP_dom"/>
</dbReference>
<comment type="caution">
    <text evidence="3">The sequence shown here is derived from an EMBL/GenBank/DDBJ whole genome shotgun (WGS) entry which is preliminary data.</text>
</comment>
<feature type="compositionally biased region" description="Low complexity" evidence="1">
    <location>
        <begin position="35"/>
        <end position="48"/>
    </location>
</feature>
<feature type="compositionally biased region" description="Basic and acidic residues" evidence="1">
    <location>
        <begin position="165"/>
        <end position="177"/>
    </location>
</feature>
<accession>A0A2P8AJ43</accession>
<feature type="compositionally biased region" description="Low complexity" evidence="1">
    <location>
        <begin position="79"/>
        <end position="95"/>
    </location>
</feature>
<evidence type="ECO:0000259" key="2">
    <source>
        <dbReference type="PROSITE" id="PS50812"/>
    </source>
</evidence>
<feature type="domain" description="PWWP" evidence="2">
    <location>
        <begin position="128"/>
        <end position="210"/>
    </location>
</feature>
<feature type="region of interest" description="Disordered" evidence="1">
    <location>
        <begin position="255"/>
        <end position="352"/>
    </location>
</feature>
<organism evidence="3 4">
    <name type="scientific">Elsinoe australis</name>
    <dbReference type="NCBI Taxonomy" id="40998"/>
    <lineage>
        <taxon>Eukaryota</taxon>
        <taxon>Fungi</taxon>
        <taxon>Dikarya</taxon>
        <taxon>Ascomycota</taxon>
        <taxon>Pezizomycotina</taxon>
        <taxon>Dothideomycetes</taxon>
        <taxon>Dothideomycetidae</taxon>
        <taxon>Myriangiales</taxon>
        <taxon>Elsinoaceae</taxon>
        <taxon>Elsinoe</taxon>
    </lineage>
</organism>
<feature type="compositionally biased region" description="Basic and acidic residues" evidence="1">
    <location>
        <begin position="297"/>
        <end position="317"/>
    </location>
</feature>
<dbReference type="Pfam" id="PF00855">
    <property type="entry name" value="PWWP"/>
    <property type="match status" value="1"/>
</dbReference>